<keyword evidence="5 9" id="KW-0798">TonB box</keyword>
<protein>
    <submittedName>
        <fullName evidence="13">Iron complex outermembrane recepter protein</fullName>
    </submittedName>
</protein>
<dbReference type="Gene3D" id="2.40.170.20">
    <property type="entry name" value="TonB-dependent receptor, beta-barrel domain"/>
    <property type="match status" value="1"/>
</dbReference>
<dbReference type="Gene3D" id="2.170.130.10">
    <property type="entry name" value="TonB-dependent receptor, plug domain"/>
    <property type="match status" value="1"/>
</dbReference>
<evidence type="ECO:0000259" key="12">
    <source>
        <dbReference type="Pfam" id="PF07715"/>
    </source>
</evidence>
<keyword evidence="14" id="KW-1185">Reference proteome</keyword>
<comment type="similarity">
    <text evidence="8 9">Belongs to the TonB-dependent receptor family.</text>
</comment>
<dbReference type="CDD" id="cd01347">
    <property type="entry name" value="ligand_gated_channel"/>
    <property type="match status" value="1"/>
</dbReference>
<evidence type="ECO:0000313" key="13">
    <source>
        <dbReference type="EMBL" id="SFG13820.1"/>
    </source>
</evidence>
<dbReference type="GO" id="GO:0009279">
    <property type="term" value="C:cell outer membrane"/>
    <property type="evidence" value="ECO:0007669"/>
    <property type="project" value="UniProtKB-SubCell"/>
</dbReference>
<evidence type="ECO:0000259" key="11">
    <source>
        <dbReference type="Pfam" id="PF00593"/>
    </source>
</evidence>
<keyword evidence="4 8" id="KW-0812">Transmembrane</keyword>
<keyword evidence="2 8" id="KW-0813">Transport</keyword>
<dbReference type="GO" id="GO:0044718">
    <property type="term" value="P:siderophore transmembrane transport"/>
    <property type="evidence" value="ECO:0007669"/>
    <property type="project" value="TreeGrafter"/>
</dbReference>
<keyword evidence="3 8" id="KW-1134">Transmembrane beta strand</keyword>
<evidence type="ECO:0000256" key="10">
    <source>
        <dbReference type="SAM" id="SignalP"/>
    </source>
</evidence>
<reference evidence="14" key="1">
    <citation type="submission" date="2016-10" db="EMBL/GenBank/DDBJ databases">
        <authorList>
            <person name="Varghese N."/>
            <person name="Submissions S."/>
        </authorList>
    </citation>
    <scope>NUCLEOTIDE SEQUENCE [LARGE SCALE GENOMIC DNA]</scope>
    <source>
        <strain evidence="14">DSM 23515</strain>
    </source>
</reference>
<dbReference type="Proteomes" id="UP000199116">
    <property type="component" value="Unassembled WGS sequence"/>
</dbReference>
<dbReference type="InterPro" id="IPR039426">
    <property type="entry name" value="TonB-dep_rcpt-like"/>
</dbReference>
<evidence type="ECO:0000256" key="5">
    <source>
        <dbReference type="ARBA" id="ARBA00023077"/>
    </source>
</evidence>
<evidence type="ECO:0000256" key="9">
    <source>
        <dbReference type="RuleBase" id="RU003357"/>
    </source>
</evidence>
<dbReference type="AlphaFoldDB" id="A0A1I2PE62"/>
<dbReference type="PROSITE" id="PS52016">
    <property type="entry name" value="TONB_DEPENDENT_REC_3"/>
    <property type="match status" value="1"/>
</dbReference>
<feature type="domain" description="TonB-dependent receptor plug" evidence="12">
    <location>
        <begin position="123"/>
        <end position="209"/>
    </location>
</feature>
<organism evidence="13 14">
    <name type="scientific">Salegentibacter agarivorans</name>
    <dbReference type="NCBI Taxonomy" id="345907"/>
    <lineage>
        <taxon>Bacteria</taxon>
        <taxon>Pseudomonadati</taxon>
        <taxon>Bacteroidota</taxon>
        <taxon>Flavobacteriia</taxon>
        <taxon>Flavobacteriales</taxon>
        <taxon>Flavobacteriaceae</taxon>
        <taxon>Salegentibacter</taxon>
    </lineage>
</organism>
<evidence type="ECO:0000256" key="4">
    <source>
        <dbReference type="ARBA" id="ARBA00022692"/>
    </source>
</evidence>
<dbReference type="Pfam" id="PF00593">
    <property type="entry name" value="TonB_dep_Rec_b-barrel"/>
    <property type="match status" value="1"/>
</dbReference>
<keyword evidence="6 8" id="KW-0472">Membrane</keyword>
<dbReference type="InterPro" id="IPR012910">
    <property type="entry name" value="Plug_dom"/>
</dbReference>
<keyword evidence="7 8" id="KW-0998">Cell outer membrane</keyword>
<dbReference type="SUPFAM" id="SSF56935">
    <property type="entry name" value="Porins"/>
    <property type="match status" value="1"/>
</dbReference>
<name>A0A1I2PE62_9FLAO</name>
<evidence type="ECO:0000256" key="6">
    <source>
        <dbReference type="ARBA" id="ARBA00023136"/>
    </source>
</evidence>
<evidence type="ECO:0000313" key="14">
    <source>
        <dbReference type="Proteomes" id="UP000199116"/>
    </source>
</evidence>
<comment type="subcellular location">
    <subcellularLocation>
        <location evidence="1 8">Cell outer membrane</location>
        <topology evidence="1 8">Multi-pass membrane protein</topology>
    </subcellularLocation>
</comment>
<evidence type="ECO:0000256" key="2">
    <source>
        <dbReference type="ARBA" id="ARBA00022448"/>
    </source>
</evidence>
<evidence type="ECO:0000256" key="7">
    <source>
        <dbReference type="ARBA" id="ARBA00023237"/>
    </source>
</evidence>
<evidence type="ECO:0000256" key="1">
    <source>
        <dbReference type="ARBA" id="ARBA00004571"/>
    </source>
</evidence>
<keyword evidence="10" id="KW-0732">Signal</keyword>
<gene>
    <name evidence="13" type="ORF">SAMN04488033_1302</name>
</gene>
<feature type="signal peptide" evidence="10">
    <location>
        <begin position="1"/>
        <end position="18"/>
    </location>
</feature>
<dbReference type="InterPro" id="IPR036942">
    <property type="entry name" value="Beta-barrel_TonB_sf"/>
</dbReference>
<dbReference type="InterPro" id="IPR037066">
    <property type="entry name" value="Plug_dom_sf"/>
</dbReference>
<dbReference type="PANTHER" id="PTHR30069">
    <property type="entry name" value="TONB-DEPENDENT OUTER MEMBRANE RECEPTOR"/>
    <property type="match status" value="1"/>
</dbReference>
<evidence type="ECO:0000256" key="3">
    <source>
        <dbReference type="ARBA" id="ARBA00022452"/>
    </source>
</evidence>
<feature type="domain" description="TonB-dependent receptor-like beta-barrel" evidence="11">
    <location>
        <begin position="289"/>
        <end position="721"/>
    </location>
</feature>
<feature type="chain" id="PRO_5011796039" evidence="10">
    <location>
        <begin position="19"/>
        <end position="760"/>
    </location>
</feature>
<evidence type="ECO:0000256" key="8">
    <source>
        <dbReference type="PROSITE-ProRule" id="PRU01360"/>
    </source>
</evidence>
<dbReference type="RefSeq" id="WP_093306141.1">
    <property type="nucleotide sequence ID" value="NZ_FOOH01000030.1"/>
</dbReference>
<proteinExistence type="inferred from homology"/>
<dbReference type="GO" id="GO:0015344">
    <property type="term" value="F:siderophore uptake transmembrane transporter activity"/>
    <property type="evidence" value="ECO:0007669"/>
    <property type="project" value="TreeGrafter"/>
</dbReference>
<accession>A0A1I2PE62</accession>
<sequence length="760" mass="86323">MRILSILLFLSSSLLLQAQSKISLVDEFSMEPIKDATIQVKGSSRAAVSNKNGEVFINFSEEDTLQIRHLKYRKQNISNLKPGEVIYLERFTFRISEILLLGNPQIDPAQSLVKTNFRDKVVQPKNAGELFSDINGFSLIKRGSYAMDPSMRASQYEQLNIQFDGGTKAMHACPSRMDPITTLVNPEEVSRIEIIKGPFSVRYGNTSGGIINLVTDNAVETTDTFSGSVSSGYESNGNSMVNMVQLEGRLNKWDLSGNFSQRDYGNYEDGEGRSIPSSFRSLGYNLEAGYSFNESNRLKAGFRQSFGRDVKHAGLMMDTDEDNSSIFSLDYKYRAEAGKFKGLTAKLYYSFVDHIMDNYKRPSFNRIEAISMVKATTYGGKLEAEWKLNNKWRLFSGIDVTNLSRDGQRERLVKMNMTGEALAMPMEFKDKVWQDSYINDYGVFAETRFILNKKNIFNFGARIDHIVSESRDPEESFAELYPEIGKRNEQLFSGTVAYKHLLKENYSLELSYGRGARPANMEERYIAFFNIGRDPYEYVGNPNLKPEVNNQFELGFKGKEVYIGTLKNFNFSVSAFYSIYENYIVGLVDESLTRKNMPTQPPVHPKVFRNLDEAYKTGFELSGELVFKSGIKLGTGLAYTYTQNEDLGESLPLSPPLVSRSRVEYENSKFWTGIYYNITADQENIAPSFGETRTPGYSLMDLKAGTTAIKNLNIGVGILNVFDKYYYNHLNFAFNNQADFTRQPITEPGRNFTIFINYNF</sequence>
<dbReference type="Pfam" id="PF07715">
    <property type="entry name" value="Plug"/>
    <property type="match status" value="1"/>
</dbReference>
<dbReference type="PANTHER" id="PTHR30069:SF49">
    <property type="entry name" value="OUTER MEMBRANE PROTEIN C"/>
    <property type="match status" value="1"/>
</dbReference>
<dbReference type="EMBL" id="FOOH01000030">
    <property type="protein sequence ID" value="SFG13820.1"/>
    <property type="molecule type" value="Genomic_DNA"/>
</dbReference>
<dbReference type="InterPro" id="IPR000531">
    <property type="entry name" value="Beta-barrel_TonB"/>
</dbReference>